<evidence type="ECO:0000313" key="2">
    <source>
        <dbReference type="Proteomes" id="UP000005824"/>
    </source>
</evidence>
<comment type="caution">
    <text evidence="1">The sequence shown here is derived from an EMBL/GenBank/DDBJ whole genome shotgun (WGS) entry which is preliminary data.</text>
</comment>
<evidence type="ECO:0000313" key="1">
    <source>
        <dbReference type="EMBL" id="EDY18157.1"/>
    </source>
</evidence>
<dbReference type="InParanoid" id="B4D5V4"/>
<dbReference type="EMBL" id="ABVL01000014">
    <property type="protein sequence ID" value="EDY18157.1"/>
    <property type="molecule type" value="Genomic_DNA"/>
</dbReference>
<sequence>MNAPQTKWSFEADFLQACNCDYGCPCEFSAPPTRGFCEGTGAWRIIQGHFGDVQLDGITVGFAAHWPNAIHEGNGTLVVLIDERANAKQREALLTICSGQAGGLPFEILATTISKVLDPIFAPVDFQLNGRESSVRIGNALAVAMEPIKNPVTGEPESVRVEHATGFIFKSAEATSGKECRINAPGLQFSWPDKAAFVTRVNYGN</sequence>
<evidence type="ECO:0008006" key="3">
    <source>
        <dbReference type="Google" id="ProtNLM"/>
    </source>
</evidence>
<dbReference type="Pfam" id="PF07040">
    <property type="entry name" value="DUF1326"/>
    <property type="match status" value="1"/>
</dbReference>
<dbReference type="RefSeq" id="WP_006981617.1">
    <property type="nucleotide sequence ID" value="NZ_ABVL01000014.1"/>
</dbReference>
<dbReference type="STRING" id="497964.CfE428DRAFT_4293"/>
<gene>
    <name evidence="1" type="ORF">CfE428DRAFT_4293</name>
</gene>
<dbReference type="Proteomes" id="UP000005824">
    <property type="component" value="Unassembled WGS sequence"/>
</dbReference>
<reference evidence="1 2" key="1">
    <citation type="journal article" date="2011" name="J. Bacteriol.">
        <title>Genome sequence of Chthoniobacter flavus Ellin428, an aerobic heterotrophic soil bacterium.</title>
        <authorList>
            <person name="Kant R."/>
            <person name="van Passel M.W."/>
            <person name="Palva A."/>
            <person name="Lucas S."/>
            <person name="Lapidus A."/>
            <person name="Glavina Del Rio T."/>
            <person name="Dalin E."/>
            <person name="Tice H."/>
            <person name="Bruce D."/>
            <person name="Goodwin L."/>
            <person name="Pitluck S."/>
            <person name="Larimer F.W."/>
            <person name="Land M.L."/>
            <person name="Hauser L."/>
            <person name="Sangwan P."/>
            <person name="de Vos W.M."/>
            <person name="Janssen P.H."/>
            <person name="Smidt H."/>
        </authorList>
    </citation>
    <scope>NUCLEOTIDE SEQUENCE [LARGE SCALE GENOMIC DNA]</scope>
    <source>
        <strain evidence="1 2">Ellin428</strain>
    </source>
</reference>
<proteinExistence type="predicted"/>
<dbReference type="AlphaFoldDB" id="B4D5V4"/>
<dbReference type="PIRSF" id="PIRSF033303">
    <property type="entry name" value="UCP033303"/>
    <property type="match status" value="1"/>
</dbReference>
<organism evidence="1 2">
    <name type="scientific">Chthoniobacter flavus Ellin428</name>
    <dbReference type="NCBI Taxonomy" id="497964"/>
    <lineage>
        <taxon>Bacteria</taxon>
        <taxon>Pseudomonadati</taxon>
        <taxon>Verrucomicrobiota</taxon>
        <taxon>Spartobacteria</taxon>
        <taxon>Chthoniobacterales</taxon>
        <taxon>Chthoniobacteraceae</taxon>
        <taxon>Chthoniobacter</taxon>
    </lineage>
</organism>
<name>B4D5V4_9BACT</name>
<dbReference type="eggNOG" id="COG5588">
    <property type="taxonomic scope" value="Bacteria"/>
</dbReference>
<keyword evidence="2" id="KW-1185">Reference proteome</keyword>
<accession>B4D5V4</accession>
<protein>
    <recommendedName>
        <fullName evidence="3">DUF1326 domain-containing protein</fullName>
    </recommendedName>
</protein>
<dbReference type="InterPro" id="IPR014581">
    <property type="entry name" value="UCP033303"/>
</dbReference>
<dbReference type="InterPro" id="IPR009758">
    <property type="entry name" value="DUF1326"/>
</dbReference>